<dbReference type="SUPFAM" id="SSF109854">
    <property type="entry name" value="DinB/YfiT-like putative metalloenzymes"/>
    <property type="match status" value="1"/>
</dbReference>
<dbReference type="InterPro" id="IPR017517">
    <property type="entry name" value="Maleyloyr_isom"/>
</dbReference>
<reference evidence="3" key="1">
    <citation type="journal article" date="2019" name="Int. J. Syst. Evol. Microbiol.">
        <title>The Global Catalogue of Microorganisms (GCM) 10K type strain sequencing project: providing services to taxonomists for standard genome sequencing and annotation.</title>
        <authorList>
            <consortium name="The Broad Institute Genomics Platform"/>
            <consortium name="The Broad Institute Genome Sequencing Center for Infectious Disease"/>
            <person name="Wu L."/>
            <person name="Ma J."/>
        </authorList>
    </citation>
    <scope>NUCLEOTIDE SEQUENCE [LARGE SCALE GENOMIC DNA]</scope>
    <source>
        <strain evidence="3">JCM 12165</strain>
    </source>
</reference>
<evidence type="ECO:0000259" key="1">
    <source>
        <dbReference type="Pfam" id="PF11716"/>
    </source>
</evidence>
<evidence type="ECO:0000313" key="2">
    <source>
        <dbReference type="EMBL" id="MFD1530527.1"/>
    </source>
</evidence>
<dbReference type="NCBIfam" id="TIGR03086">
    <property type="entry name" value="TIGR03086 family metal-binding protein"/>
    <property type="match status" value="1"/>
</dbReference>
<name>A0ABW4FNI1_9PSEU</name>
<dbReference type="InterPro" id="IPR024344">
    <property type="entry name" value="MDMPI_metal-binding"/>
</dbReference>
<keyword evidence="3" id="KW-1185">Reference proteome</keyword>
<comment type="caution">
    <text evidence="2">The sequence shown here is derived from an EMBL/GenBank/DDBJ whole genome shotgun (WGS) entry which is preliminary data.</text>
</comment>
<gene>
    <name evidence="2" type="ORF">ACFSCY_13845</name>
</gene>
<sequence>MDSADHMTRSIEIAVAAIRGADPARFSAPSPCSEYTVEQAVSHLAFGLLLAQRAGEREAWDPEWSGTDTAPYLVGEPAQRWGDLAARQAKATARAWADPRAWEGATTFGGGEMPAAAVGSMMTAEFAVHAWDVAVATGQPIEVPAPLGETVLEGVLAIAPMGRDGGWFAPEVQVPGDAPAFVRALAASGRDPQWTPGD</sequence>
<organism evidence="2 3">
    <name type="scientific">Pseudonocardia aurantiaca</name>
    <dbReference type="NCBI Taxonomy" id="75290"/>
    <lineage>
        <taxon>Bacteria</taxon>
        <taxon>Bacillati</taxon>
        <taxon>Actinomycetota</taxon>
        <taxon>Actinomycetes</taxon>
        <taxon>Pseudonocardiales</taxon>
        <taxon>Pseudonocardiaceae</taxon>
        <taxon>Pseudonocardia</taxon>
    </lineage>
</organism>
<feature type="domain" description="Mycothiol-dependent maleylpyruvate isomerase metal-binding" evidence="1">
    <location>
        <begin position="15"/>
        <end position="134"/>
    </location>
</feature>
<dbReference type="RefSeq" id="WP_379659766.1">
    <property type="nucleotide sequence ID" value="NZ_JBHUCP010000008.1"/>
</dbReference>
<dbReference type="Pfam" id="PF11716">
    <property type="entry name" value="MDMPI_N"/>
    <property type="match status" value="1"/>
</dbReference>
<accession>A0ABW4FNI1</accession>
<proteinExistence type="predicted"/>
<dbReference type="NCBIfam" id="TIGR03083">
    <property type="entry name" value="maleylpyruvate isomerase family mycothiol-dependent enzyme"/>
    <property type="match status" value="1"/>
</dbReference>
<protein>
    <submittedName>
        <fullName evidence="2">TIGR03086 family metal-binding protein</fullName>
    </submittedName>
</protein>
<dbReference type="InterPro" id="IPR017520">
    <property type="entry name" value="CHP03086"/>
</dbReference>
<dbReference type="EMBL" id="JBHUCP010000008">
    <property type="protein sequence ID" value="MFD1530527.1"/>
    <property type="molecule type" value="Genomic_DNA"/>
</dbReference>
<dbReference type="InterPro" id="IPR034660">
    <property type="entry name" value="DinB/YfiT-like"/>
</dbReference>
<evidence type="ECO:0000313" key="3">
    <source>
        <dbReference type="Proteomes" id="UP001597145"/>
    </source>
</evidence>
<dbReference type="Proteomes" id="UP001597145">
    <property type="component" value="Unassembled WGS sequence"/>
</dbReference>
<dbReference type="Gene3D" id="1.20.120.450">
    <property type="entry name" value="dinb family like domain"/>
    <property type="match status" value="1"/>
</dbReference>